<feature type="transmembrane region" description="Helical" evidence="1">
    <location>
        <begin position="32"/>
        <end position="54"/>
    </location>
</feature>
<keyword evidence="1" id="KW-0472">Membrane</keyword>
<dbReference type="PANTHER" id="PTHR36435:SF1">
    <property type="entry name" value="CAAX AMINO TERMINAL PROTEASE FAMILY PROTEIN"/>
    <property type="match status" value="1"/>
</dbReference>
<dbReference type="EMBL" id="JAASUB010000014">
    <property type="protein sequence ID" value="MBC1510666.1"/>
    <property type="molecule type" value="Genomic_DNA"/>
</dbReference>
<dbReference type="InterPro" id="IPR003675">
    <property type="entry name" value="Rce1/LyrA-like_dom"/>
</dbReference>
<evidence type="ECO:0000313" key="6">
    <source>
        <dbReference type="Proteomes" id="UP000587800"/>
    </source>
</evidence>
<dbReference type="Proteomes" id="UP000561617">
    <property type="component" value="Unassembled WGS sequence"/>
</dbReference>
<keyword evidence="1" id="KW-0812">Transmembrane</keyword>
<name>A0A7X0X546_9LIST</name>
<dbReference type="EMBL" id="JAASTW010000001">
    <property type="protein sequence ID" value="MBC1487573.1"/>
    <property type="molecule type" value="Genomic_DNA"/>
</dbReference>
<reference evidence="5 6" key="1">
    <citation type="submission" date="2020-03" db="EMBL/GenBank/DDBJ databases">
        <title>Soil Listeria distribution.</title>
        <authorList>
            <person name="Liao J."/>
            <person name="Wiedmann M."/>
        </authorList>
    </citation>
    <scope>NUCLEOTIDE SEQUENCE [LARGE SCALE GENOMIC DNA]</scope>
    <source>
        <strain evidence="4 6">FSL L7-1515</strain>
        <strain evidence="3 5">FSL L7-1554</strain>
    </source>
</reference>
<dbReference type="AlphaFoldDB" id="A0A7X0X546"/>
<dbReference type="GO" id="GO:0006508">
    <property type="term" value="P:proteolysis"/>
    <property type="evidence" value="ECO:0007669"/>
    <property type="project" value="UniProtKB-KW"/>
</dbReference>
<feature type="transmembrane region" description="Helical" evidence="1">
    <location>
        <begin position="147"/>
        <end position="165"/>
    </location>
</feature>
<feature type="domain" description="CAAX prenyl protease 2/Lysostaphin resistance protein A-like" evidence="2">
    <location>
        <begin position="113"/>
        <end position="203"/>
    </location>
</feature>
<evidence type="ECO:0000256" key="1">
    <source>
        <dbReference type="SAM" id="Phobius"/>
    </source>
</evidence>
<comment type="caution">
    <text evidence="3">The sequence shown here is derived from an EMBL/GenBank/DDBJ whole genome shotgun (WGS) entry which is preliminary data.</text>
</comment>
<feature type="transmembrane region" description="Helical" evidence="1">
    <location>
        <begin position="107"/>
        <end position="126"/>
    </location>
</feature>
<gene>
    <name evidence="3" type="ORF">HCJ38_00835</name>
    <name evidence="4" type="ORF">HCJ59_12305</name>
</gene>
<dbReference type="Proteomes" id="UP000587800">
    <property type="component" value="Unassembled WGS sequence"/>
</dbReference>
<evidence type="ECO:0000313" key="5">
    <source>
        <dbReference type="Proteomes" id="UP000561617"/>
    </source>
</evidence>
<protein>
    <submittedName>
        <fullName evidence="3">CPBP family intramembrane metalloprotease</fullName>
    </submittedName>
</protein>
<organism evidence="3 5">
    <name type="scientific">Listeria immobilis</name>
    <dbReference type="NCBI Taxonomy" id="2713502"/>
    <lineage>
        <taxon>Bacteria</taxon>
        <taxon>Bacillati</taxon>
        <taxon>Bacillota</taxon>
        <taxon>Bacilli</taxon>
        <taxon>Bacillales</taxon>
        <taxon>Listeriaceae</taxon>
        <taxon>Listeria</taxon>
    </lineage>
</organism>
<dbReference type="InterPro" id="IPR052710">
    <property type="entry name" value="CAAX_protease"/>
</dbReference>
<dbReference type="RefSeq" id="WP_185380433.1">
    <property type="nucleotide sequence ID" value="NZ_JAASTW010000001.1"/>
</dbReference>
<feature type="transmembrane region" description="Helical" evidence="1">
    <location>
        <begin position="74"/>
        <end position="95"/>
    </location>
</feature>
<dbReference type="GO" id="GO:0080120">
    <property type="term" value="P:CAAX-box protein maturation"/>
    <property type="evidence" value="ECO:0007669"/>
    <property type="project" value="UniProtKB-ARBA"/>
</dbReference>
<feature type="transmembrane region" description="Helical" evidence="1">
    <location>
        <begin position="171"/>
        <end position="188"/>
    </location>
</feature>
<dbReference type="GO" id="GO:0004175">
    <property type="term" value="F:endopeptidase activity"/>
    <property type="evidence" value="ECO:0007669"/>
    <property type="project" value="UniProtKB-ARBA"/>
</dbReference>
<keyword evidence="1" id="KW-1133">Transmembrane helix</keyword>
<sequence length="221" mass="25789">MKKYKYLAFLIAPLQIILQFVIVNWNETHKNLYWLTYLGIFLPILLCFLISIYLFKDVLKKDRKDLKTKWWKMLLIGVIGTIILQMILIFGSLAVGETTNFNAETATLMQLIFILICSMYGLLTAVTEELYFRYLFFSISNKKSAKVVLLFISSLLFGFAHYWSTNSFEQLIPYFFAGLFLGCIYLVTKNIWYTIIIHLINNFYAIVLPAIMLLVKYLTSA</sequence>
<feature type="transmembrane region" description="Helical" evidence="1">
    <location>
        <begin position="7"/>
        <end position="26"/>
    </location>
</feature>
<keyword evidence="3" id="KW-0378">Hydrolase</keyword>
<keyword evidence="3" id="KW-0482">Metalloprotease</keyword>
<evidence type="ECO:0000313" key="4">
    <source>
        <dbReference type="EMBL" id="MBC1510666.1"/>
    </source>
</evidence>
<keyword evidence="6" id="KW-1185">Reference proteome</keyword>
<dbReference type="PANTHER" id="PTHR36435">
    <property type="entry name" value="SLR1288 PROTEIN"/>
    <property type="match status" value="1"/>
</dbReference>
<dbReference type="Pfam" id="PF02517">
    <property type="entry name" value="Rce1-like"/>
    <property type="match status" value="1"/>
</dbReference>
<feature type="transmembrane region" description="Helical" evidence="1">
    <location>
        <begin position="195"/>
        <end position="215"/>
    </location>
</feature>
<proteinExistence type="predicted"/>
<accession>A0A7X0X546</accession>
<keyword evidence="3" id="KW-0645">Protease</keyword>
<dbReference type="GO" id="GO:0008237">
    <property type="term" value="F:metallopeptidase activity"/>
    <property type="evidence" value="ECO:0007669"/>
    <property type="project" value="UniProtKB-KW"/>
</dbReference>
<evidence type="ECO:0000313" key="3">
    <source>
        <dbReference type="EMBL" id="MBC1487573.1"/>
    </source>
</evidence>
<evidence type="ECO:0000259" key="2">
    <source>
        <dbReference type="Pfam" id="PF02517"/>
    </source>
</evidence>